<name>A0AA88QKE2_9ASTE</name>
<proteinExistence type="predicted"/>
<feature type="region of interest" description="Disordered" evidence="1">
    <location>
        <begin position="114"/>
        <end position="150"/>
    </location>
</feature>
<dbReference type="GO" id="GO:0048364">
    <property type="term" value="P:root development"/>
    <property type="evidence" value="ECO:0007669"/>
    <property type="project" value="InterPro"/>
</dbReference>
<dbReference type="GO" id="GO:0010150">
    <property type="term" value="P:leaf senescence"/>
    <property type="evidence" value="ECO:0007669"/>
    <property type="project" value="InterPro"/>
</dbReference>
<sequence>MCENTCNHVRTLCALKDGYQELLAAAARVLEAKEGSGGQTRVATDAALESFKQRLEWLRVACDQGEDFVEALILLNGEETTGKASVAALPEYLRLKVALLTGLLVAVSNANDGRVTGKANDGTGDSSGGNFDDPIVLQQSSPSEPRQLST</sequence>
<reference evidence="2" key="1">
    <citation type="submission" date="2022-12" db="EMBL/GenBank/DDBJ databases">
        <title>Draft genome assemblies for two species of Escallonia (Escalloniales).</title>
        <authorList>
            <person name="Chanderbali A."/>
            <person name="Dervinis C."/>
            <person name="Anghel I."/>
            <person name="Soltis D."/>
            <person name="Soltis P."/>
            <person name="Zapata F."/>
        </authorList>
    </citation>
    <scope>NUCLEOTIDE SEQUENCE</scope>
    <source>
        <strain evidence="2">UCBG92.1500</strain>
        <tissue evidence="2">Leaf</tissue>
    </source>
</reference>
<dbReference type="GO" id="GO:0009631">
    <property type="term" value="P:cold acclimation"/>
    <property type="evidence" value="ECO:0007669"/>
    <property type="project" value="InterPro"/>
</dbReference>
<dbReference type="Proteomes" id="UP001187471">
    <property type="component" value="Unassembled WGS sequence"/>
</dbReference>
<evidence type="ECO:0000256" key="1">
    <source>
        <dbReference type="SAM" id="MobiDB-lite"/>
    </source>
</evidence>
<dbReference type="InterPro" id="IPR033244">
    <property type="entry name" value="MED32"/>
</dbReference>
<dbReference type="PANTHER" id="PTHR35989:SF1">
    <property type="entry name" value="MEDIATOR OF RNA POLYMERASE II TRANSCRIPTION SUBUNIT 32"/>
    <property type="match status" value="1"/>
</dbReference>
<dbReference type="EMBL" id="JAVXUO010002601">
    <property type="protein sequence ID" value="KAK2971197.1"/>
    <property type="molecule type" value="Genomic_DNA"/>
</dbReference>
<protein>
    <submittedName>
        <fullName evidence="2">Uncharacterized protein</fullName>
    </submittedName>
</protein>
<organism evidence="2 3">
    <name type="scientific">Escallonia rubra</name>
    <dbReference type="NCBI Taxonomy" id="112253"/>
    <lineage>
        <taxon>Eukaryota</taxon>
        <taxon>Viridiplantae</taxon>
        <taxon>Streptophyta</taxon>
        <taxon>Embryophyta</taxon>
        <taxon>Tracheophyta</taxon>
        <taxon>Spermatophyta</taxon>
        <taxon>Magnoliopsida</taxon>
        <taxon>eudicotyledons</taxon>
        <taxon>Gunneridae</taxon>
        <taxon>Pentapetalae</taxon>
        <taxon>asterids</taxon>
        <taxon>campanulids</taxon>
        <taxon>Escalloniales</taxon>
        <taxon>Escalloniaceae</taxon>
        <taxon>Escallonia</taxon>
    </lineage>
</organism>
<dbReference type="AlphaFoldDB" id="A0AA88QKE2"/>
<evidence type="ECO:0000313" key="3">
    <source>
        <dbReference type="Proteomes" id="UP001187471"/>
    </source>
</evidence>
<keyword evidence="3" id="KW-1185">Reference proteome</keyword>
<gene>
    <name evidence="2" type="ORF">RJ640_008621</name>
</gene>
<evidence type="ECO:0000313" key="2">
    <source>
        <dbReference type="EMBL" id="KAK2971197.1"/>
    </source>
</evidence>
<dbReference type="GO" id="GO:0006355">
    <property type="term" value="P:regulation of DNA-templated transcription"/>
    <property type="evidence" value="ECO:0007669"/>
    <property type="project" value="InterPro"/>
</dbReference>
<dbReference type="GO" id="GO:0016592">
    <property type="term" value="C:mediator complex"/>
    <property type="evidence" value="ECO:0007669"/>
    <property type="project" value="InterPro"/>
</dbReference>
<feature type="compositionally biased region" description="Polar residues" evidence="1">
    <location>
        <begin position="137"/>
        <end position="150"/>
    </location>
</feature>
<dbReference type="PANTHER" id="PTHR35989">
    <property type="entry name" value="MEDIATOR OF RNA POLYMERASE II TRANSCRIPTION SUBUNIT 32"/>
    <property type="match status" value="1"/>
</dbReference>
<accession>A0AA88QKE2</accession>
<comment type="caution">
    <text evidence="2">The sequence shown here is derived from an EMBL/GenBank/DDBJ whole genome shotgun (WGS) entry which is preliminary data.</text>
</comment>